<evidence type="ECO:0000256" key="2">
    <source>
        <dbReference type="SAM" id="SignalP"/>
    </source>
</evidence>
<dbReference type="InterPro" id="IPR037997">
    <property type="entry name" value="Dgk1-like"/>
</dbReference>
<feature type="region of interest" description="Disordered" evidence="1">
    <location>
        <begin position="59"/>
        <end position="104"/>
    </location>
</feature>
<keyword evidence="2" id="KW-0732">Signal</keyword>
<evidence type="ECO:0000256" key="1">
    <source>
        <dbReference type="SAM" id="MobiDB-lite"/>
    </source>
</evidence>
<evidence type="ECO:0000313" key="3">
    <source>
        <dbReference type="EMBL" id="CAD9824516.1"/>
    </source>
</evidence>
<feature type="chain" id="PRO_5031126373" description="Phosphatidate cytidylyltransferase" evidence="2">
    <location>
        <begin position="31"/>
        <end position="373"/>
    </location>
</feature>
<protein>
    <recommendedName>
        <fullName evidence="4">Phosphatidate cytidylyltransferase</fullName>
    </recommendedName>
</protein>
<dbReference type="PANTHER" id="PTHR31303">
    <property type="entry name" value="CTP-DEPENDENT DIACYLGLYCEROL KINASE 1"/>
    <property type="match status" value="1"/>
</dbReference>
<sequence length="373" mass="40582">MRATPASSTLRTVLASAVLLCCWEAQYAHGMPRWQASSHMGFSGTRLPLIVTRDPITSRSTASLSSATTHTPGGGSSRTPQETAKMTTPKTNTPGGVLLGGAKNKEDEETCPSIDIAKKLKNRNHVNFSRKVTHAAFGIFFAALNHVLPREKFLPWMTFVTGSTLLMELLRYRKGFGWINSILHFFLGSSLRKHEMEGKFTGSFYYFLGVTASVYLYPKNAATMGIIQLALADPSASYFGRQTRDVYWSRIENGLGGFGRNKGILGFLGGALFCFPFNYRIFSLAKFGAGGIPGGRASLAGVSLVLGMSGALADLAVPTPALTMPKKVLGVRVPPLHVDDNFVVPLFSAYCYTKILPMFGWAIEVPLSKFIIF</sequence>
<feature type="signal peptide" evidence="2">
    <location>
        <begin position="1"/>
        <end position="30"/>
    </location>
</feature>
<feature type="compositionally biased region" description="Low complexity" evidence="1">
    <location>
        <begin position="59"/>
        <end position="71"/>
    </location>
</feature>
<dbReference type="GO" id="GO:0006654">
    <property type="term" value="P:phosphatidic acid biosynthetic process"/>
    <property type="evidence" value="ECO:0007669"/>
    <property type="project" value="TreeGrafter"/>
</dbReference>
<dbReference type="PANTHER" id="PTHR31303:SF1">
    <property type="entry name" value="CTP-DEPENDENT DIACYLGLYCEROL KINASE 1"/>
    <property type="match status" value="1"/>
</dbReference>
<dbReference type="AlphaFoldDB" id="A0A7S2UMT5"/>
<dbReference type="GO" id="GO:0005789">
    <property type="term" value="C:endoplasmic reticulum membrane"/>
    <property type="evidence" value="ECO:0007669"/>
    <property type="project" value="TreeGrafter"/>
</dbReference>
<proteinExistence type="predicted"/>
<dbReference type="EMBL" id="HBHQ01024267">
    <property type="protein sequence ID" value="CAD9824516.1"/>
    <property type="molecule type" value="Transcribed_RNA"/>
</dbReference>
<gene>
    <name evidence="3" type="ORF">ASEP1449_LOCUS16350</name>
</gene>
<dbReference type="GO" id="GO:0004143">
    <property type="term" value="F:ATP-dependent diacylglycerol kinase activity"/>
    <property type="evidence" value="ECO:0007669"/>
    <property type="project" value="InterPro"/>
</dbReference>
<name>A0A7S2UMT5_9STRA</name>
<organism evidence="3">
    <name type="scientific">Attheya septentrionalis</name>
    <dbReference type="NCBI Taxonomy" id="420275"/>
    <lineage>
        <taxon>Eukaryota</taxon>
        <taxon>Sar</taxon>
        <taxon>Stramenopiles</taxon>
        <taxon>Ochrophyta</taxon>
        <taxon>Bacillariophyta</taxon>
        <taxon>Coscinodiscophyceae</taxon>
        <taxon>Chaetocerotophycidae</taxon>
        <taxon>Chaetocerotales</taxon>
        <taxon>Attheyaceae</taxon>
        <taxon>Attheya</taxon>
    </lineage>
</organism>
<reference evidence="3" key="1">
    <citation type="submission" date="2021-01" db="EMBL/GenBank/DDBJ databases">
        <authorList>
            <person name="Corre E."/>
            <person name="Pelletier E."/>
            <person name="Niang G."/>
            <person name="Scheremetjew M."/>
            <person name="Finn R."/>
            <person name="Kale V."/>
            <person name="Holt S."/>
            <person name="Cochrane G."/>
            <person name="Meng A."/>
            <person name="Brown T."/>
            <person name="Cohen L."/>
        </authorList>
    </citation>
    <scope>NUCLEOTIDE SEQUENCE</scope>
    <source>
        <strain evidence="3">CCMP2084</strain>
    </source>
</reference>
<accession>A0A7S2UMT5</accession>
<evidence type="ECO:0008006" key="4">
    <source>
        <dbReference type="Google" id="ProtNLM"/>
    </source>
</evidence>
<feature type="compositionally biased region" description="Polar residues" evidence="1">
    <location>
        <begin position="77"/>
        <end position="94"/>
    </location>
</feature>